<organism evidence="1 2">
    <name type="scientific">Hungatella hathewayi</name>
    <dbReference type="NCBI Taxonomy" id="154046"/>
    <lineage>
        <taxon>Bacteria</taxon>
        <taxon>Bacillati</taxon>
        <taxon>Bacillota</taxon>
        <taxon>Clostridia</taxon>
        <taxon>Lachnospirales</taxon>
        <taxon>Lachnospiraceae</taxon>
        <taxon>Hungatella</taxon>
    </lineage>
</organism>
<dbReference type="Proteomes" id="UP000261257">
    <property type="component" value="Unassembled WGS sequence"/>
</dbReference>
<evidence type="ECO:0000313" key="2">
    <source>
        <dbReference type="Proteomes" id="UP000261257"/>
    </source>
</evidence>
<evidence type="ECO:0000313" key="1">
    <source>
        <dbReference type="EMBL" id="RGL98323.1"/>
    </source>
</evidence>
<proteinExistence type="predicted"/>
<dbReference type="AlphaFoldDB" id="A0A3E4TZ75"/>
<accession>A0A3E4TZ75</accession>
<comment type="caution">
    <text evidence="1">The sequence shown here is derived from an EMBL/GenBank/DDBJ whole genome shotgun (WGS) entry which is preliminary data.</text>
</comment>
<protein>
    <submittedName>
        <fullName evidence="1">Uncharacterized protein</fullName>
    </submittedName>
</protein>
<gene>
    <name evidence="1" type="ORF">DXC39_24395</name>
</gene>
<reference evidence="1 2" key="1">
    <citation type="submission" date="2018-08" db="EMBL/GenBank/DDBJ databases">
        <title>A genome reference for cultivated species of the human gut microbiota.</title>
        <authorList>
            <person name="Zou Y."/>
            <person name="Xue W."/>
            <person name="Luo G."/>
        </authorList>
    </citation>
    <scope>NUCLEOTIDE SEQUENCE [LARGE SCALE GENOMIC DNA]</scope>
    <source>
        <strain evidence="1 2">TF05-11AC</strain>
    </source>
</reference>
<sequence length="99" mass="11626">MEHLYCLPEPSIMSKENCEKIHNIMARVSEQYKVNIKPEPVKINQTPCPSYYEKYRIYPKTETDLLHNMVFNVCKNQQEISLMNSCIYGYCDGKTTVLL</sequence>
<name>A0A3E4TZ75_9FIRM</name>
<dbReference type="EMBL" id="QSSQ01000034">
    <property type="protein sequence ID" value="RGL98323.1"/>
    <property type="molecule type" value="Genomic_DNA"/>
</dbReference>